<keyword evidence="3" id="KW-0378">Hydrolase</keyword>
<dbReference type="PANTHER" id="PTHR11851">
    <property type="entry name" value="METALLOPROTEASE"/>
    <property type="match status" value="1"/>
</dbReference>
<geneLocation type="plasmid" evidence="3">
    <name>1</name>
</geneLocation>
<organism evidence="3">
    <name type="scientific">Methylobacterium bullatum</name>
    <dbReference type="NCBI Taxonomy" id="570505"/>
    <lineage>
        <taxon>Bacteria</taxon>
        <taxon>Pseudomonadati</taxon>
        <taxon>Pseudomonadota</taxon>
        <taxon>Alphaproteobacteria</taxon>
        <taxon>Hyphomicrobiales</taxon>
        <taxon>Methylobacteriaceae</taxon>
        <taxon>Methylobacterium</taxon>
    </lineage>
</organism>
<dbReference type="AlphaFoldDB" id="A0A679JMF8"/>
<protein>
    <submittedName>
        <fullName evidence="3">Putative zinc protease</fullName>
        <ecNumber evidence="3">3.4.24.-</ecNumber>
    </submittedName>
</protein>
<keyword evidence="3" id="KW-0645">Protease</keyword>
<dbReference type="SUPFAM" id="SSF63411">
    <property type="entry name" value="LuxS/MPP-like metallohydrolase"/>
    <property type="match status" value="2"/>
</dbReference>
<reference evidence="3" key="1">
    <citation type="submission" date="2019-12" db="EMBL/GenBank/DDBJ databases">
        <authorList>
            <person name="Cremers G."/>
        </authorList>
    </citation>
    <scope>NUCLEOTIDE SEQUENCE</scope>
    <source>
        <strain evidence="3">Mbul2</strain>
        <plasmid evidence="3">1</plasmid>
    </source>
</reference>
<evidence type="ECO:0000259" key="2">
    <source>
        <dbReference type="Pfam" id="PF05193"/>
    </source>
</evidence>
<dbReference type="RefSeq" id="WP_339159419.1">
    <property type="nucleotide sequence ID" value="NZ_LR743510.1"/>
</dbReference>
<keyword evidence="3" id="KW-0614">Plasmid</keyword>
<dbReference type="GO" id="GO:0008233">
    <property type="term" value="F:peptidase activity"/>
    <property type="evidence" value="ECO:0007669"/>
    <property type="project" value="UniProtKB-KW"/>
</dbReference>
<dbReference type="InterPro" id="IPR011765">
    <property type="entry name" value="Pept_M16_N"/>
</dbReference>
<dbReference type="InterPro" id="IPR007863">
    <property type="entry name" value="Peptidase_M16_C"/>
</dbReference>
<name>A0A679JMF8_9HYPH</name>
<feature type="domain" description="Peptidase M16 N-terminal" evidence="1">
    <location>
        <begin position="35"/>
        <end position="174"/>
    </location>
</feature>
<sequence>MTIHIPPPGETNYAKRIRTVRSPKGIEAWLIEDHTLPILSVNFGFKGGTSLDPEDRCGAASLLSALLTEGAGALGGAEFQEALADKAIHLSFHTTPDLLAGQIKCLVRHAERTFDLLGSALSQPAFASEAIEQVRARTVAHLRSVSETPDFTAARTFAKLGFAGHVYARPTLGTTESVTAISREDLLALHPRLINRTTLRIAVVGATTPEHLGALLDRAFAKLPAGLNIPLSPTAIGCLGQRHVVQSPAPQSTLVFGRPGILLKDPDFLAAFVVNHCLGGGSTSRLFREVREKRGLCYSIGSVIQTQEGCSTWRGSTSVRNDRVKEALAVIEAEIRHLTQCGIGEDELSAAKGYLIGSYSMALASSAALAGRLLAIQVSDRGRDWLDRRNRGVASVDVADVARAIDRLFGDGALFVVAAGDPKDL</sequence>
<dbReference type="InterPro" id="IPR050361">
    <property type="entry name" value="MPP/UQCRC_Complex"/>
</dbReference>
<dbReference type="EMBL" id="LR743510">
    <property type="protein sequence ID" value="CAA2137738.1"/>
    <property type="molecule type" value="Genomic_DNA"/>
</dbReference>
<dbReference type="Pfam" id="PF00675">
    <property type="entry name" value="Peptidase_M16"/>
    <property type="match status" value="1"/>
</dbReference>
<dbReference type="GO" id="GO:0006508">
    <property type="term" value="P:proteolysis"/>
    <property type="evidence" value="ECO:0007669"/>
    <property type="project" value="UniProtKB-KW"/>
</dbReference>
<dbReference type="Gene3D" id="3.30.830.10">
    <property type="entry name" value="Metalloenzyme, LuxS/M16 peptidase-like"/>
    <property type="match status" value="2"/>
</dbReference>
<evidence type="ECO:0000313" key="3">
    <source>
        <dbReference type="EMBL" id="CAA2137738.1"/>
    </source>
</evidence>
<dbReference type="Pfam" id="PF05193">
    <property type="entry name" value="Peptidase_M16_C"/>
    <property type="match status" value="1"/>
</dbReference>
<dbReference type="PANTHER" id="PTHR11851:SF224">
    <property type="entry name" value="PROCESSING PROTEASE"/>
    <property type="match status" value="1"/>
</dbReference>
<feature type="domain" description="Peptidase M16 C-terminal" evidence="2">
    <location>
        <begin position="181"/>
        <end position="352"/>
    </location>
</feature>
<evidence type="ECO:0000259" key="1">
    <source>
        <dbReference type="Pfam" id="PF00675"/>
    </source>
</evidence>
<proteinExistence type="predicted"/>
<dbReference type="InterPro" id="IPR011249">
    <property type="entry name" value="Metalloenz_LuxS/M16"/>
</dbReference>
<dbReference type="EC" id="3.4.24.-" evidence="3"/>
<accession>A0A679JMF8</accession>
<dbReference type="GO" id="GO:0046872">
    <property type="term" value="F:metal ion binding"/>
    <property type="evidence" value="ECO:0007669"/>
    <property type="project" value="InterPro"/>
</dbReference>
<gene>
    <name evidence="3" type="ORF">MBLL_00803</name>
</gene>